<evidence type="ECO:0000313" key="8">
    <source>
        <dbReference type="Proteomes" id="UP001138961"/>
    </source>
</evidence>
<comment type="subcellular location">
    <subcellularLocation>
        <location evidence="1">Membrane</location>
        <topology evidence="1">Single-pass membrane protein</topology>
    </subcellularLocation>
</comment>
<proteinExistence type="predicted"/>
<evidence type="ECO:0000256" key="4">
    <source>
        <dbReference type="ARBA" id="ARBA00022989"/>
    </source>
</evidence>
<keyword evidence="8" id="KW-1185">Reference proteome</keyword>
<keyword evidence="6" id="KW-0325">Glycoprotein</keyword>
<name>A0ABS8BYJ3_9RHOB</name>
<accession>A0ABS8BYJ3</accession>
<organism evidence="7 8">
    <name type="scientific">Loktanella gaetbuli</name>
    <dbReference type="NCBI Taxonomy" id="2881335"/>
    <lineage>
        <taxon>Bacteria</taxon>
        <taxon>Pseudomonadati</taxon>
        <taxon>Pseudomonadota</taxon>
        <taxon>Alphaproteobacteria</taxon>
        <taxon>Rhodobacterales</taxon>
        <taxon>Roseobacteraceae</taxon>
        <taxon>Loktanella</taxon>
    </lineage>
</organism>
<dbReference type="SUPFAM" id="SSF52540">
    <property type="entry name" value="P-loop containing nucleoside triphosphate hydrolases"/>
    <property type="match status" value="1"/>
</dbReference>
<comment type="caution">
    <text evidence="7">The sequence shown here is derived from an EMBL/GenBank/DDBJ whole genome shotgun (WGS) entry which is preliminary data.</text>
</comment>
<evidence type="ECO:0000256" key="5">
    <source>
        <dbReference type="ARBA" id="ARBA00023136"/>
    </source>
</evidence>
<evidence type="ECO:0000256" key="2">
    <source>
        <dbReference type="ARBA" id="ARBA00022679"/>
    </source>
</evidence>
<dbReference type="InterPro" id="IPR027417">
    <property type="entry name" value="P-loop_NTPase"/>
</dbReference>
<sequence length="283" mass="31737">MTRTGPDRPLDVFLHIPKTAGTSFNTLLSRAYGHSDTLHVPFDHLDDGTRALAALPSERQQALTLLRGHITHGIHGGIPRPVRYFTVLRDPASRIVSFLNHMAAEAAHNPTSDVPWLTSLRDWSDMETYIRQRPRQVDNYMVRALSGRDFAPGACDEAALEAAIATLHAMPAFGVYADINASVLALAEAFDWGVLPVLSRSKSGNPRRITLTDRDRAVLQDLNRYDQALYDTACALFRDRLAARPALRRRADLYRRLTPAVTWTETALRSLRHRSSNLRARRP</sequence>
<dbReference type="Proteomes" id="UP001138961">
    <property type="component" value="Unassembled WGS sequence"/>
</dbReference>
<keyword evidence="5" id="KW-0472">Membrane</keyword>
<dbReference type="RefSeq" id="WP_226749134.1">
    <property type="nucleotide sequence ID" value="NZ_JAJATZ010000010.1"/>
</dbReference>
<evidence type="ECO:0000256" key="3">
    <source>
        <dbReference type="ARBA" id="ARBA00022692"/>
    </source>
</evidence>
<dbReference type="PANTHER" id="PTHR12812:SF0">
    <property type="entry name" value="HEPARAN-SULFATE 6-O-SULFOTRANSFERASE"/>
    <property type="match status" value="1"/>
</dbReference>
<dbReference type="Gene3D" id="3.40.50.300">
    <property type="entry name" value="P-loop containing nucleotide triphosphate hydrolases"/>
    <property type="match status" value="1"/>
</dbReference>
<evidence type="ECO:0000313" key="7">
    <source>
        <dbReference type="EMBL" id="MCB5200654.1"/>
    </source>
</evidence>
<keyword evidence="3" id="KW-0812">Transmembrane</keyword>
<dbReference type="PANTHER" id="PTHR12812">
    <property type="entry name" value="HEPARAN SULFATE 6-O-SULFOTRANSFERASE 3"/>
    <property type="match status" value="1"/>
</dbReference>
<protein>
    <submittedName>
        <fullName evidence="7">Sulfotransferase family protein</fullName>
    </submittedName>
</protein>
<keyword evidence="2" id="KW-0808">Transferase</keyword>
<evidence type="ECO:0000256" key="1">
    <source>
        <dbReference type="ARBA" id="ARBA00004167"/>
    </source>
</evidence>
<gene>
    <name evidence="7" type="ORF">LGQ03_15555</name>
</gene>
<evidence type="ECO:0000256" key="6">
    <source>
        <dbReference type="ARBA" id="ARBA00023180"/>
    </source>
</evidence>
<dbReference type="EMBL" id="JAJATZ010000010">
    <property type="protein sequence ID" value="MCB5200654.1"/>
    <property type="molecule type" value="Genomic_DNA"/>
</dbReference>
<keyword evidence="4" id="KW-1133">Transmembrane helix</keyword>
<dbReference type="InterPro" id="IPR010635">
    <property type="entry name" value="Heparan_SO4-6-sulfoTrfase"/>
</dbReference>
<reference evidence="7" key="1">
    <citation type="submission" date="2021-10" db="EMBL/GenBank/DDBJ databases">
        <title>Loktanella gaetbuli sp. nov., isolated from a tidal flat.</title>
        <authorList>
            <person name="Park S."/>
            <person name="Yoon J.-H."/>
        </authorList>
    </citation>
    <scope>NUCLEOTIDE SEQUENCE</scope>
    <source>
        <strain evidence="7">TSTF-M6</strain>
    </source>
</reference>